<protein>
    <recommendedName>
        <fullName evidence="2">CAAX prenyl protease 2/Lysostaphin resistance protein A-like domain-containing protein</fullName>
    </recommendedName>
</protein>
<dbReference type="GO" id="GO:0080120">
    <property type="term" value="P:CAAX-box protein maturation"/>
    <property type="evidence" value="ECO:0007669"/>
    <property type="project" value="UniProtKB-ARBA"/>
</dbReference>
<dbReference type="RefSeq" id="WP_184174606.1">
    <property type="nucleotide sequence ID" value="NZ_JACHGF010000003.1"/>
</dbReference>
<sequence length="321" mass="36257">MVEITPSTSRPRVPNTWRSLLVLVGFILVGMSVGNLLAALLLIGYLSMDGAVSMDIIATLLQDPSQVPNGWYALMLLQATAHVLTFLVPSLLYWYLIERRRWADFDFRPASSATTWLMVFLLVVAFMPFNSLMIEWNNQMSLPEGLQGVEQWMRAKEDQLGKLTKHLVQFESAGQLLIAIVVIGFIPSVGEEVLFRGVLQRKLAEEWASVHTAIWVSAIVFSAIHVQFYGFLPRMLLGAMFGYLYYWSGRLSIAIFAHFVNNGFTVFMMYLYHRKAIPIDIEDTETVSLVTALLSLGITGALLYGVWVRKNRPLESTEKIL</sequence>
<feature type="domain" description="CAAX prenyl protease 2/Lysostaphin resistance protein A-like" evidence="2">
    <location>
        <begin position="175"/>
        <end position="263"/>
    </location>
</feature>
<evidence type="ECO:0000256" key="1">
    <source>
        <dbReference type="SAM" id="Phobius"/>
    </source>
</evidence>
<dbReference type="PANTHER" id="PTHR36435">
    <property type="entry name" value="SLR1288 PROTEIN"/>
    <property type="match status" value="1"/>
</dbReference>
<feature type="transmembrane region" description="Helical" evidence="1">
    <location>
        <begin position="173"/>
        <end position="195"/>
    </location>
</feature>
<gene>
    <name evidence="3" type="ORF">HNQ92_002836</name>
</gene>
<comment type="caution">
    <text evidence="3">The sequence shown here is derived from an EMBL/GenBank/DDBJ whole genome shotgun (WGS) entry which is preliminary data.</text>
</comment>
<keyword evidence="1" id="KW-1133">Transmembrane helix</keyword>
<feature type="transmembrane region" description="Helical" evidence="1">
    <location>
        <begin position="20"/>
        <end position="46"/>
    </location>
</feature>
<feature type="transmembrane region" description="Helical" evidence="1">
    <location>
        <begin position="251"/>
        <end position="272"/>
    </location>
</feature>
<proteinExistence type="predicted"/>
<dbReference type="PANTHER" id="PTHR36435:SF1">
    <property type="entry name" value="CAAX AMINO TERMINAL PROTEASE FAMILY PROTEIN"/>
    <property type="match status" value="1"/>
</dbReference>
<dbReference type="GO" id="GO:0004175">
    <property type="term" value="F:endopeptidase activity"/>
    <property type="evidence" value="ECO:0007669"/>
    <property type="project" value="UniProtKB-ARBA"/>
</dbReference>
<accession>A0A840TTU8</accession>
<dbReference type="EMBL" id="JACHGF010000003">
    <property type="protein sequence ID" value="MBB5284693.1"/>
    <property type="molecule type" value="Genomic_DNA"/>
</dbReference>
<name>A0A840TTU8_9BACT</name>
<keyword evidence="4" id="KW-1185">Reference proteome</keyword>
<feature type="transmembrane region" description="Helical" evidence="1">
    <location>
        <begin position="284"/>
        <end position="307"/>
    </location>
</feature>
<dbReference type="InterPro" id="IPR052710">
    <property type="entry name" value="CAAX_protease"/>
</dbReference>
<organism evidence="3 4">
    <name type="scientific">Rhabdobacter roseus</name>
    <dbReference type="NCBI Taxonomy" id="1655419"/>
    <lineage>
        <taxon>Bacteria</taxon>
        <taxon>Pseudomonadati</taxon>
        <taxon>Bacteroidota</taxon>
        <taxon>Cytophagia</taxon>
        <taxon>Cytophagales</taxon>
        <taxon>Cytophagaceae</taxon>
        <taxon>Rhabdobacter</taxon>
    </lineage>
</organism>
<evidence type="ECO:0000313" key="4">
    <source>
        <dbReference type="Proteomes" id="UP000557307"/>
    </source>
</evidence>
<reference evidence="3 4" key="1">
    <citation type="submission" date="2020-08" db="EMBL/GenBank/DDBJ databases">
        <title>Genomic Encyclopedia of Type Strains, Phase IV (KMG-IV): sequencing the most valuable type-strain genomes for metagenomic binning, comparative biology and taxonomic classification.</title>
        <authorList>
            <person name="Goeker M."/>
        </authorList>
    </citation>
    <scope>NUCLEOTIDE SEQUENCE [LARGE SCALE GENOMIC DNA]</scope>
    <source>
        <strain evidence="3 4">DSM 105074</strain>
    </source>
</reference>
<evidence type="ECO:0000259" key="2">
    <source>
        <dbReference type="Pfam" id="PF02517"/>
    </source>
</evidence>
<feature type="transmembrane region" description="Helical" evidence="1">
    <location>
        <begin position="116"/>
        <end position="134"/>
    </location>
</feature>
<keyword evidence="1" id="KW-0812">Transmembrane</keyword>
<feature type="transmembrane region" description="Helical" evidence="1">
    <location>
        <begin position="71"/>
        <end position="96"/>
    </location>
</feature>
<evidence type="ECO:0000313" key="3">
    <source>
        <dbReference type="EMBL" id="MBB5284693.1"/>
    </source>
</evidence>
<dbReference type="InterPro" id="IPR003675">
    <property type="entry name" value="Rce1/LyrA-like_dom"/>
</dbReference>
<keyword evidence="1" id="KW-0472">Membrane</keyword>
<dbReference type="Proteomes" id="UP000557307">
    <property type="component" value="Unassembled WGS sequence"/>
</dbReference>
<feature type="transmembrane region" description="Helical" evidence="1">
    <location>
        <begin position="207"/>
        <end position="231"/>
    </location>
</feature>
<dbReference type="AlphaFoldDB" id="A0A840TTU8"/>
<dbReference type="Pfam" id="PF02517">
    <property type="entry name" value="Rce1-like"/>
    <property type="match status" value="1"/>
</dbReference>